<feature type="region of interest" description="Disordered" evidence="1">
    <location>
        <begin position="176"/>
        <end position="257"/>
    </location>
</feature>
<sequence>MMLMSQSFSTYALVQCVVSAAQFTSGEISFYDAYAELIATDGEGNSTSPLRVEYDALTHFRIVRAQGLMRLTLPRTVVRRWAVQNAFETQLDDYEGDQTNVHDGSGAKADAIASSMTTVLLLQLGAEDMSSFLQSIAPLISASRRTRSASRISVTEPLPVYGVPLVDPAGSVRTEAIPSSSAMSTASVSSQEATVETDRRSHRDGALPLSNRRHRRSRRGERDMVHRAPYFTAEAAEQGSGRASAKEPKARRTAGDASDVALGAPHRAPELLGGDCGDSALVVAEAEAHSGVARSISGSSMATTSSEEDGGGTTSRSVRVAGAPAVTAADTGAAVQADRWPPLSKHQQSQQADLSQFANTLESVTEQLVGLLEETEEPGNWCGGRREPLHRRRLTVASASTVLRGAGQKQESRSSHRQPLPIITSTAAPSVCPSLKSTISEAGVRWHLQLQQSQSAPDAKTQYEPNVMHTADAEGGDPGGWSHGFAECPARMTADVQGRCATRVVRSSGGGGAYLCASELSSTATTELSRLVRNGACDNSAAPQKGPGIQSSTSEKEHDDVKKAATAAGVAVCDATGVWRAIGDVGVSETHSTSLHAGAIIHAFADTGDGDCGGGDCIASAVKSTRVSSLSSSAATSVKLGDMLVVPSAARNLGSASTAITAPPRRTVQFRSDSTAAVSVKALQPYPRNSGVADVAAYLRELFPVEDIVPKSTLQRRKRRSTAAASATKGLPASQRRGRAPARRAVKSTASVTSGSAPAIVPPCAPRKPSAGVIESQLPVKAALSPPPSPPVVRVSSNGGTAAAKRAPAQSCGRSEPLEAAGRARKRVKTDTAAAVRLSHNCLDAAPDTENNTGANTCSGTAEHGSVVRLTKPPQSVAYSVVRDACALGLVQAPVPPHGAVLATKPDTVATAPVAAAEDEAAAYPAVGEGAAPAALSSDAAKVDAKGLIRDPGAGADNREGPHGAVHRPLSQLSQVQLVTHEVTPSAGCVGGSLRYPLAEGTSRHPDENSDRASVGSSQATCPLLYCRDSRKERSRRVLRHMNIISQNIAAVHEAHDALRGLLLLMMEDGQL</sequence>
<gene>
    <name evidence="2" type="ORF">JKF63_04445</name>
</gene>
<feature type="compositionally biased region" description="Basic and acidic residues" evidence="1">
    <location>
        <begin position="196"/>
        <end position="205"/>
    </location>
</feature>
<dbReference type="RefSeq" id="XP_067757259.1">
    <property type="nucleotide sequence ID" value="XM_067900430.1"/>
</dbReference>
<dbReference type="GeneID" id="94290507"/>
<organism evidence="2 3">
    <name type="scientific">Porcisia hertigi</name>
    <dbReference type="NCBI Taxonomy" id="2761500"/>
    <lineage>
        <taxon>Eukaryota</taxon>
        <taxon>Discoba</taxon>
        <taxon>Euglenozoa</taxon>
        <taxon>Kinetoplastea</taxon>
        <taxon>Metakinetoplastina</taxon>
        <taxon>Trypanosomatida</taxon>
        <taxon>Trypanosomatidae</taxon>
        <taxon>Leishmaniinae</taxon>
        <taxon>Porcisia</taxon>
    </lineage>
</organism>
<reference evidence="2 3" key="1">
    <citation type="submission" date="2021-02" db="EMBL/GenBank/DDBJ databases">
        <title>Porcisia hertigi Genome sequencing and assembly.</title>
        <authorList>
            <person name="Almutairi H."/>
            <person name="Gatherer D."/>
        </authorList>
    </citation>
    <scope>NUCLEOTIDE SEQUENCE [LARGE SCALE GENOMIC DNA]</scope>
    <source>
        <strain evidence="2 3">C119</strain>
    </source>
</reference>
<feature type="region of interest" description="Disordered" evidence="1">
    <location>
        <begin position="537"/>
        <end position="560"/>
    </location>
</feature>
<evidence type="ECO:0000313" key="3">
    <source>
        <dbReference type="Proteomes" id="UP000674318"/>
    </source>
</evidence>
<accession>A0A836LI22</accession>
<dbReference type="AlphaFoldDB" id="A0A836LI22"/>
<feature type="region of interest" description="Disordered" evidence="1">
    <location>
        <begin position="781"/>
        <end position="827"/>
    </location>
</feature>
<feature type="compositionally biased region" description="Basic residues" evidence="1">
    <location>
        <begin position="736"/>
        <end position="746"/>
    </location>
</feature>
<name>A0A836LI22_9TRYP</name>
<dbReference type="OrthoDB" id="267858at2759"/>
<feature type="region of interest" description="Disordered" evidence="1">
    <location>
        <begin position="713"/>
        <end position="764"/>
    </location>
</feature>
<feature type="compositionally biased region" description="Low complexity" evidence="1">
    <location>
        <begin position="179"/>
        <end position="190"/>
    </location>
</feature>
<feature type="compositionally biased region" description="Basic and acidic residues" evidence="1">
    <location>
        <begin position="244"/>
        <end position="254"/>
    </location>
</feature>
<feature type="compositionally biased region" description="Low complexity" evidence="1">
    <location>
        <begin position="295"/>
        <end position="305"/>
    </location>
</feature>
<dbReference type="Proteomes" id="UP000674318">
    <property type="component" value="Unassembled WGS sequence"/>
</dbReference>
<evidence type="ECO:0000256" key="1">
    <source>
        <dbReference type="SAM" id="MobiDB-lite"/>
    </source>
</evidence>
<proteinExistence type="predicted"/>
<dbReference type="EMBL" id="JAFJZO010000022">
    <property type="protein sequence ID" value="KAG5504998.1"/>
    <property type="molecule type" value="Genomic_DNA"/>
</dbReference>
<keyword evidence="3" id="KW-1185">Reference proteome</keyword>
<protein>
    <submittedName>
        <fullName evidence="2">Uncharacterized protein</fullName>
    </submittedName>
</protein>
<dbReference type="KEGG" id="phet:94290507"/>
<evidence type="ECO:0000313" key="2">
    <source>
        <dbReference type="EMBL" id="KAG5504998.1"/>
    </source>
</evidence>
<feature type="region of interest" description="Disordered" evidence="1">
    <location>
        <begin position="291"/>
        <end position="317"/>
    </location>
</feature>
<comment type="caution">
    <text evidence="2">The sequence shown here is derived from an EMBL/GenBank/DDBJ whole genome shotgun (WGS) entry which is preliminary data.</text>
</comment>